<evidence type="ECO:0000256" key="2">
    <source>
        <dbReference type="SAM" id="Phobius"/>
    </source>
</evidence>
<feature type="region of interest" description="Disordered" evidence="1">
    <location>
        <begin position="1"/>
        <end position="63"/>
    </location>
</feature>
<evidence type="ECO:0000256" key="1">
    <source>
        <dbReference type="SAM" id="MobiDB-lite"/>
    </source>
</evidence>
<feature type="transmembrane region" description="Helical" evidence="2">
    <location>
        <begin position="150"/>
        <end position="173"/>
    </location>
</feature>
<dbReference type="Pfam" id="PF09656">
    <property type="entry name" value="PGPGW"/>
    <property type="match status" value="1"/>
</dbReference>
<keyword evidence="4" id="KW-1185">Reference proteome</keyword>
<proteinExistence type="predicted"/>
<protein>
    <recommendedName>
        <fullName evidence="5">TIGR02611 family protein</fullName>
    </recommendedName>
</protein>
<keyword evidence="2" id="KW-0472">Membrane</keyword>
<sequence>MKGSMERSLVEVGDQPERAAAVAPSPAGGSSAAPGPGPGTRSSGIPAEGAAPRAEGDAKPYGSKAPDFIKRSRSLHLIWRIGIFVAGFAVVGTGVILLPLPGPGWVVIFGGMAIWASEFTWAQAVLRWTKRKVTRATRRALRPETRRRNIALASAALVVVAVATGTLITRFGLLDRSVF</sequence>
<evidence type="ECO:0000313" key="4">
    <source>
        <dbReference type="Proteomes" id="UP000645555"/>
    </source>
</evidence>
<evidence type="ECO:0008006" key="5">
    <source>
        <dbReference type="Google" id="ProtNLM"/>
    </source>
</evidence>
<dbReference type="InterPro" id="IPR019099">
    <property type="entry name" value="Uncharacterised_PGPGW_TM"/>
</dbReference>
<accession>A0A918U4T8</accession>
<feature type="transmembrane region" description="Helical" evidence="2">
    <location>
        <begin position="77"/>
        <end position="98"/>
    </location>
</feature>
<keyword evidence="2" id="KW-1133">Transmembrane helix</keyword>
<reference evidence="3" key="1">
    <citation type="journal article" date="2014" name="Int. J. Syst. Evol. Microbiol.">
        <title>Complete genome sequence of Corynebacterium casei LMG S-19264T (=DSM 44701T), isolated from a smear-ripened cheese.</title>
        <authorList>
            <consortium name="US DOE Joint Genome Institute (JGI-PGF)"/>
            <person name="Walter F."/>
            <person name="Albersmeier A."/>
            <person name="Kalinowski J."/>
            <person name="Ruckert C."/>
        </authorList>
    </citation>
    <scope>NUCLEOTIDE SEQUENCE</scope>
    <source>
        <strain evidence="3">JCM 4956</strain>
    </source>
</reference>
<organism evidence="3 4">
    <name type="scientific">Streptomyces fructofermentans</name>
    <dbReference type="NCBI Taxonomy" id="152141"/>
    <lineage>
        <taxon>Bacteria</taxon>
        <taxon>Bacillati</taxon>
        <taxon>Actinomycetota</taxon>
        <taxon>Actinomycetes</taxon>
        <taxon>Kitasatosporales</taxon>
        <taxon>Streptomycetaceae</taxon>
        <taxon>Streptomyces</taxon>
    </lineage>
</organism>
<comment type="caution">
    <text evidence="3">The sequence shown here is derived from an EMBL/GenBank/DDBJ whole genome shotgun (WGS) entry which is preliminary data.</text>
</comment>
<keyword evidence="2" id="KW-0812">Transmembrane</keyword>
<reference evidence="3" key="2">
    <citation type="submission" date="2020-09" db="EMBL/GenBank/DDBJ databases">
        <authorList>
            <person name="Sun Q."/>
            <person name="Ohkuma M."/>
        </authorList>
    </citation>
    <scope>NUCLEOTIDE SEQUENCE</scope>
    <source>
        <strain evidence="3">JCM 4956</strain>
    </source>
</reference>
<dbReference type="InterPro" id="IPR013434">
    <property type="entry name" value="CHP02611"/>
</dbReference>
<dbReference type="NCBIfam" id="TIGR02611">
    <property type="entry name" value="TIGR02611 family protein"/>
    <property type="match status" value="1"/>
</dbReference>
<dbReference type="Proteomes" id="UP000645555">
    <property type="component" value="Unassembled WGS sequence"/>
</dbReference>
<dbReference type="EMBL" id="BMWD01000041">
    <property type="protein sequence ID" value="GGX94316.1"/>
    <property type="molecule type" value="Genomic_DNA"/>
</dbReference>
<dbReference type="RefSeq" id="WP_308434846.1">
    <property type="nucleotide sequence ID" value="NZ_BMWD01000041.1"/>
</dbReference>
<feature type="transmembrane region" description="Helical" evidence="2">
    <location>
        <begin position="104"/>
        <end position="129"/>
    </location>
</feature>
<dbReference type="AlphaFoldDB" id="A0A918U4T8"/>
<name>A0A918U4T8_9ACTN</name>
<evidence type="ECO:0000313" key="3">
    <source>
        <dbReference type="EMBL" id="GGX94316.1"/>
    </source>
</evidence>
<feature type="compositionally biased region" description="Low complexity" evidence="1">
    <location>
        <begin position="19"/>
        <end position="44"/>
    </location>
</feature>
<gene>
    <name evidence="3" type="ORF">GCM10010515_71470</name>
</gene>